<evidence type="ECO:0000313" key="3">
    <source>
        <dbReference type="EMBL" id="KJZ12116.1"/>
    </source>
</evidence>
<proteinExistence type="predicted"/>
<protein>
    <recommendedName>
        <fullName evidence="2">Dockerin domain-containing protein</fullName>
    </recommendedName>
</protein>
<dbReference type="PROSITE" id="PS00018">
    <property type="entry name" value="EF_HAND_1"/>
    <property type="match status" value="2"/>
</dbReference>
<keyword evidence="4" id="KW-1185">Reference proteome</keyword>
<dbReference type="OrthoDB" id="6091599at2"/>
<feature type="signal peptide" evidence="1">
    <location>
        <begin position="1"/>
        <end position="38"/>
    </location>
</feature>
<dbReference type="InterPro" id="IPR016134">
    <property type="entry name" value="Dockerin_dom"/>
</dbReference>
<evidence type="ECO:0000256" key="1">
    <source>
        <dbReference type="SAM" id="SignalP"/>
    </source>
</evidence>
<dbReference type="EMBL" id="JXYA01000006">
    <property type="protein sequence ID" value="KJZ12116.1"/>
    <property type="molecule type" value="Genomic_DNA"/>
</dbReference>
<dbReference type="PROSITE" id="PS51766">
    <property type="entry name" value="DOCKERIN"/>
    <property type="match status" value="1"/>
</dbReference>
<dbReference type="Pfam" id="PF00404">
    <property type="entry name" value="Dockerin_1"/>
    <property type="match status" value="1"/>
</dbReference>
<feature type="chain" id="PRO_5002475875" description="Dockerin domain-containing protein" evidence="1">
    <location>
        <begin position="39"/>
        <end position="704"/>
    </location>
</feature>
<organism evidence="3 4">
    <name type="scientific">Pseudoalteromonas rubra</name>
    <dbReference type="NCBI Taxonomy" id="43658"/>
    <lineage>
        <taxon>Bacteria</taxon>
        <taxon>Pseudomonadati</taxon>
        <taxon>Pseudomonadota</taxon>
        <taxon>Gammaproteobacteria</taxon>
        <taxon>Alteromonadales</taxon>
        <taxon>Pseudoalteromonadaceae</taxon>
        <taxon>Pseudoalteromonas</taxon>
    </lineage>
</organism>
<accession>A0A0F4QWM0</accession>
<dbReference type="CDD" id="cd14254">
    <property type="entry name" value="Dockerin_II"/>
    <property type="match status" value="1"/>
</dbReference>
<dbReference type="AlphaFoldDB" id="A0A0F4QWM0"/>
<gene>
    <name evidence="3" type="ORF">TW77_03320</name>
</gene>
<feature type="domain" description="Dockerin" evidence="2">
    <location>
        <begin position="637"/>
        <end position="702"/>
    </location>
</feature>
<dbReference type="InterPro" id="IPR036439">
    <property type="entry name" value="Dockerin_dom_sf"/>
</dbReference>
<dbReference type="Gene3D" id="2.60.40.4130">
    <property type="match status" value="1"/>
</dbReference>
<reference evidence="3 4" key="1">
    <citation type="journal article" date="2015" name="BMC Genomics">
        <title>Genome mining reveals unlocked bioactive potential of marine Gram-negative bacteria.</title>
        <authorList>
            <person name="Machado H."/>
            <person name="Sonnenschein E.C."/>
            <person name="Melchiorsen J."/>
            <person name="Gram L."/>
        </authorList>
    </citation>
    <scope>NUCLEOTIDE SEQUENCE [LARGE SCALE GENOMIC DNA]</scope>
    <source>
        <strain evidence="3 4">S2471</strain>
    </source>
</reference>
<dbReference type="GO" id="GO:0000272">
    <property type="term" value="P:polysaccharide catabolic process"/>
    <property type="evidence" value="ECO:0007669"/>
    <property type="project" value="InterPro"/>
</dbReference>
<dbReference type="RefSeq" id="WP_046003550.1">
    <property type="nucleotide sequence ID" value="NZ_JXYA01000006.1"/>
</dbReference>
<comment type="caution">
    <text evidence="3">The sequence shown here is derived from an EMBL/GenBank/DDBJ whole genome shotgun (WGS) entry which is preliminary data.</text>
</comment>
<dbReference type="Proteomes" id="UP000033452">
    <property type="component" value="Unassembled WGS sequence"/>
</dbReference>
<dbReference type="InterPro" id="IPR002105">
    <property type="entry name" value="Dockerin_1_rpt"/>
</dbReference>
<dbReference type="SUPFAM" id="SSF63446">
    <property type="entry name" value="Type I dockerin domain"/>
    <property type="match status" value="1"/>
</dbReference>
<evidence type="ECO:0000259" key="2">
    <source>
        <dbReference type="PROSITE" id="PS51766"/>
    </source>
</evidence>
<dbReference type="InterPro" id="IPR018247">
    <property type="entry name" value="EF_Hand_1_Ca_BS"/>
</dbReference>
<keyword evidence="1" id="KW-0732">Signal</keyword>
<dbReference type="Gene3D" id="2.60.40.680">
    <property type="match status" value="1"/>
</dbReference>
<dbReference type="GO" id="GO:0004553">
    <property type="term" value="F:hydrolase activity, hydrolyzing O-glycosyl compounds"/>
    <property type="evidence" value="ECO:0007669"/>
    <property type="project" value="InterPro"/>
</dbReference>
<dbReference type="PATRIC" id="fig|43658.5.peg.695"/>
<sequence length="704" mass="75198">MNTRKKNTVHTRSSIASSFFSRSLLALCVLGIPYAAQAQQPDKVGERVTVNSHLPDAQGYQTMALLQDGSYVAVWESHNQGNSRIGIYAQRYSQSGTPLGSEFIVNAPTHTRPLERPAISRLTDGGFVTIWLRKDSADYTYALIGQRFHANGAKHGEEFQVPGQVSTPYGFPSVSDLPDGGFVVTWHQQADAPETRSDIIAQRYAANGEPNGARIEVNTSKLGGAFNPVVITLNNGQYVIAWQAPDSAGNYDIVAQRYNTDGTKSGSEHTLHPGDGVHQAEVSLSALPDGGYIATWQAQSDNGQDIFARRFASDGSSSSSIFQVNKDVAATHNTPKISALANGSYVVTWTSFGEIGSFGSFYAQAFSPDNQKLGDEFLIEGPFWDTASPPTVLGLSDDSFIVSWGHVENNSSNVDVFAQRYKLASVQSNTMTLTLPQTAILQGDVVTLPLQVSGTDIYGLDAVVSLNDTSKARISGGEYGEFLPSDERLSVPMGISDNQWDGALALMAPATAKSGEGDFAAVTLIAEQAGNVNLTLQAQITDQQGNYLLQNSTDYTFTIAESVTLTGNISSLSTAGDFAFVTLLINGQRVTINPDGSFSVRVGLGDVTMTLSAPGYLTAEKQVNLTTGQADIDFGQINLVGGDSNGDNQIDIADLTLLLGAYRSVEGEQNGYVMAADFNHDGAINLQDLTLLGANFGKQGPQSW</sequence>
<evidence type="ECO:0000313" key="4">
    <source>
        <dbReference type="Proteomes" id="UP000033452"/>
    </source>
</evidence>
<name>A0A0F4QWM0_9GAMM</name>